<gene>
    <name evidence="1" type="ORF">ERS852551_00816</name>
</gene>
<proteinExistence type="predicted"/>
<dbReference type="GeneID" id="72463225"/>
<evidence type="ECO:0000313" key="1">
    <source>
        <dbReference type="EMBL" id="CUP44208.1"/>
    </source>
</evidence>
<dbReference type="InterPro" id="IPR003615">
    <property type="entry name" value="HNH_nuc"/>
</dbReference>
<protein>
    <recommendedName>
        <fullName evidence="3">HNH nuclease domain-containing protein</fullName>
    </recommendedName>
</protein>
<organism evidence="1 2">
    <name type="scientific">Anaerotruncus colihominis</name>
    <dbReference type="NCBI Taxonomy" id="169435"/>
    <lineage>
        <taxon>Bacteria</taxon>
        <taxon>Bacillati</taxon>
        <taxon>Bacillota</taxon>
        <taxon>Clostridia</taxon>
        <taxon>Eubacteriales</taxon>
        <taxon>Oscillospiraceae</taxon>
        <taxon>Anaerotruncus</taxon>
    </lineage>
</organism>
<dbReference type="Proteomes" id="UP000095765">
    <property type="component" value="Unassembled WGS sequence"/>
</dbReference>
<dbReference type="OrthoDB" id="9779761at2"/>
<accession>A0A174NCC2</accession>
<dbReference type="AlphaFoldDB" id="A0A174NCC2"/>
<evidence type="ECO:0000313" key="2">
    <source>
        <dbReference type="Proteomes" id="UP000095765"/>
    </source>
</evidence>
<dbReference type="RefSeq" id="WP_024731035.1">
    <property type="nucleotide sequence ID" value="NZ_CABIWA010000004.1"/>
</dbReference>
<reference evidence="1 2" key="1">
    <citation type="submission" date="2015-09" db="EMBL/GenBank/DDBJ databases">
        <authorList>
            <consortium name="Pathogen Informatics"/>
        </authorList>
    </citation>
    <scope>NUCLEOTIDE SEQUENCE [LARGE SCALE GENOMIC DNA]</scope>
    <source>
        <strain evidence="1 2">2789STDY5834939</strain>
    </source>
</reference>
<dbReference type="EMBL" id="CZBE01000004">
    <property type="protein sequence ID" value="CUP44208.1"/>
    <property type="molecule type" value="Genomic_DNA"/>
</dbReference>
<dbReference type="CDD" id="cd00085">
    <property type="entry name" value="HNHc"/>
    <property type="match status" value="1"/>
</dbReference>
<evidence type="ECO:0008006" key="3">
    <source>
        <dbReference type="Google" id="ProtNLM"/>
    </source>
</evidence>
<name>A0A174NCC2_9FIRM</name>
<sequence length="490" mass="56252">MAQTKVDLMAYGIDSVSAEKILKKYTIQQLKKQTMETLLSLGLSKEVAERLLHSTRPPIPQKIAEEVLLKSAFTCCICRQSDLPVVIHHLERWEQSHSHAPDNLAVLCLNHHGEAHSYHENSRNLTAQIIRKARDQWYACIENQNIEAELALDTVRRYCGRWDYFNLSYIFGFINDRKISFNSRFKSDLIAKGLITENGTICSDKLTKNDAYWLNFFDGLYLKGYIEELLNIIIGHMPVRYIRDSLYMRDRVMPGELLLVDGRFYFKRLNKCTKGIGQTRSVRGTVNRIRFTGEFDAWYCNSSSSHHSHLTGNKHATLLCLVRNVERADASDLVDCTVIGLGLNLTQPDLMAQLMGNERGFSVSDFKSQAVCERELDSIADIQRGQREKKYYISAPDVCDICKITFQNQKYMIDGAMKHNGTGACMCPKCFRLHGTGIGWGIGQLYLRQNNRWLLVGGFCNYEEDEREDEMDEETILQLMDSLFPFAQEQ</sequence>